<evidence type="ECO:0000256" key="17">
    <source>
        <dbReference type="ARBA" id="ARBA00025540"/>
    </source>
</evidence>
<comment type="caution">
    <text evidence="19">The sequence shown here is derived from an EMBL/GenBank/DDBJ whole genome shotgun (WGS) entry which is preliminary data.</text>
</comment>
<evidence type="ECO:0000256" key="16">
    <source>
        <dbReference type="ARBA" id="ARBA00023201"/>
    </source>
</evidence>
<comment type="subcellular location">
    <subcellularLocation>
        <location evidence="1">Cell membrane</location>
        <topology evidence="1">Single-pass type II membrane protein</topology>
    </subcellularLocation>
</comment>
<keyword evidence="5" id="KW-0633">Potassium transport</keyword>
<evidence type="ECO:0000256" key="4">
    <source>
        <dbReference type="ARBA" id="ARBA00022475"/>
    </source>
</evidence>
<dbReference type="PANTHER" id="PTHR11523">
    <property type="entry name" value="SODIUM/POTASSIUM-DEPENDENT ATPASE BETA SUBUNIT"/>
    <property type="match status" value="1"/>
</dbReference>
<keyword evidence="10 18" id="KW-1133">Transmembrane helix</keyword>
<dbReference type="OrthoDB" id="5912413at2759"/>
<sequence length="309" mass="35470">MSKNNGKNEIYENQFPQPAKKKTISEMIYDPSNGTIFGRTSKSWGQLFVFYMIFYIVLTILFTICMQVMLSTVDNHKPKWQLDQSLIGTNPGLGFRPLSEQTERGSVIRFNVKKPAESDYWIELIDDFLKDYNHTEGRQMKHCDFKQTHNPNDVCVVNIESFGPCSSANSYGYKTAEPCIFLKLNKIFGWMPEVYESPINEMPSNLVNVINNTAAEERQQIWVSCNGHLGKDKENFQNIAYYPSQGFPIYYYPYLNQPGYLSPIVAVQIKSPPIGSMLDVECRAWANNIIYSGSFRDRMGSVTFQVLID</sequence>
<keyword evidence="4" id="KW-1003">Cell membrane</keyword>
<evidence type="ECO:0000256" key="15">
    <source>
        <dbReference type="ARBA" id="ARBA00023180"/>
    </source>
</evidence>
<evidence type="ECO:0000313" key="20">
    <source>
        <dbReference type="Proteomes" id="UP000295192"/>
    </source>
</evidence>
<evidence type="ECO:0000256" key="11">
    <source>
        <dbReference type="ARBA" id="ARBA00023053"/>
    </source>
</evidence>
<keyword evidence="16" id="KW-0739">Sodium transport</keyword>
<keyword evidence="12" id="KW-0406">Ion transport</keyword>
<evidence type="ECO:0000256" key="2">
    <source>
        <dbReference type="ARBA" id="ARBA00005876"/>
    </source>
</evidence>
<evidence type="ECO:0000256" key="12">
    <source>
        <dbReference type="ARBA" id="ARBA00023065"/>
    </source>
</evidence>
<dbReference type="InterPro" id="IPR000402">
    <property type="entry name" value="Na/K_ATPase_sub_beta"/>
</dbReference>
<evidence type="ECO:0000256" key="1">
    <source>
        <dbReference type="ARBA" id="ARBA00004401"/>
    </source>
</evidence>
<comment type="similarity">
    <text evidence="2">Belongs to the X(+)/potassium ATPases subunit beta family.</text>
</comment>
<evidence type="ECO:0000256" key="13">
    <source>
        <dbReference type="ARBA" id="ARBA00023136"/>
    </source>
</evidence>
<keyword evidence="13 18" id="KW-0472">Membrane</keyword>
<comment type="function">
    <text evidence="17">This is the non-catalytic component of the active enzyme, which catalyzes the hydrolysis of ATP coupled with the exchange of Na(+) and K(+) ions across the plasma membrane. The beta subunit regulates, through assembly of alpha/beta heterodimers, the number of sodium pumps transported to the plasma membrane.</text>
</comment>
<keyword evidence="7 18" id="KW-0812">Transmembrane</keyword>
<dbReference type="GO" id="GO:1990573">
    <property type="term" value="P:potassium ion import across plasma membrane"/>
    <property type="evidence" value="ECO:0007669"/>
    <property type="project" value="TreeGrafter"/>
</dbReference>
<keyword evidence="15" id="KW-0325">Glycoprotein</keyword>
<keyword evidence="9" id="KW-0735">Signal-anchor</keyword>
<evidence type="ECO:0000313" key="19">
    <source>
        <dbReference type="EMBL" id="TDG44890.1"/>
    </source>
</evidence>
<keyword evidence="14" id="KW-1015">Disulfide bond</keyword>
<dbReference type="GO" id="GO:0005890">
    <property type="term" value="C:sodium:potassium-exchanging ATPase complex"/>
    <property type="evidence" value="ECO:0007669"/>
    <property type="project" value="InterPro"/>
</dbReference>
<proteinExistence type="inferred from homology"/>
<dbReference type="GO" id="GO:0036376">
    <property type="term" value="P:sodium ion export across plasma membrane"/>
    <property type="evidence" value="ECO:0007669"/>
    <property type="project" value="TreeGrafter"/>
</dbReference>
<protein>
    <recommendedName>
        <fullName evidence="21">Sodium/potassium-transporting ATPase subunit beta</fullName>
    </recommendedName>
</protein>
<dbReference type="Proteomes" id="UP000295192">
    <property type="component" value="Unassembled WGS sequence"/>
</dbReference>
<evidence type="ECO:0000256" key="8">
    <source>
        <dbReference type="ARBA" id="ARBA00022958"/>
    </source>
</evidence>
<dbReference type="AlphaFoldDB" id="A0A484BA34"/>
<evidence type="ECO:0000256" key="18">
    <source>
        <dbReference type="SAM" id="Phobius"/>
    </source>
</evidence>
<keyword evidence="8" id="KW-0630">Potassium</keyword>
<keyword evidence="6" id="KW-0740">Sodium/potassium transport</keyword>
<gene>
    <name evidence="19" type="ORF">AWZ03_008698</name>
</gene>
<dbReference type="InterPro" id="IPR038702">
    <property type="entry name" value="Na/K_ATPase_sub_beta_sf"/>
</dbReference>
<dbReference type="GO" id="GO:0006883">
    <property type="term" value="P:intracellular sodium ion homeostasis"/>
    <property type="evidence" value="ECO:0007669"/>
    <property type="project" value="TreeGrafter"/>
</dbReference>
<evidence type="ECO:0000256" key="5">
    <source>
        <dbReference type="ARBA" id="ARBA00022538"/>
    </source>
</evidence>
<dbReference type="PANTHER" id="PTHR11523:SF31">
    <property type="entry name" value="AT04468P-RELATED"/>
    <property type="match status" value="1"/>
</dbReference>
<reference evidence="19 20" key="1">
    <citation type="journal article" date="2019" name="J. Hered.">
        <title>An Improved Genome Assembly for Drosophila navojoa, the Basal Species in the mojavensis Cluster.</title>
        <authorList>
            <person name="Vanderlinde T."/>
            <person name="Dupim E.G."/>
            <person name="Nazario-Yepiz N.O."/>
            <person name="Carvalho A.B."/>
        </authorList>
    </citation>
    <scope>NUCLEOTIDE SEQUENCE [LARGE SCALE GENOMIC DNA]</scope>
    <source>
        <strain evidence="19">Navoj_Jal97</strain>
        <tissue evidence="19">Whole organism</tissue>
    </source>
</reference>
<dbReference type="EMBL" id="LSRL02000092">
    <property type="protein sequence ID" value="TDG44890.1"/>
    <property type="molecule type" value="Genomic_DNA"/>
</dbReference>
<evidence type="ECO:0008006" key="21">
    <source>
        <dbReference type="Google" id="ProtNLM"/>
    </source>
</evidence>
<feature type="transmembrane region" description="Helical" evidence="18">
    <location>
        <begin position="48"/>
        <end position="70"/>
    </location>
</feature>
<dbReference type="Gene3D" id="2.60.40.1660">
    <property type="entry name" value="Na, k-atpase alpha subunit"/>
    <property type="match status" value="1"/>
</dbReference>
<evidence type="ECO:0000256" key="7">
    <source>
        <dbReference type="ARBA" id="ARBA00022692"/>
    </source>
</evidence>
<dbReference type="STRING" id="7232.A0A484BA34"/>
<evidence type="ECO:0000256" key="9">
    <source>
        <dbReference type="ARBA" id="ARBA00022968"/>
    </source>
</evidence>
<accession>A0A484BA34</accession>
<evidence type="ECO:0000256" key="14">
    <source>
        <dbReference type="ARBA" id="ARBA00023157"/>
    </source>
</evidence>
<dbReference type="GO" id="GO:0030007">
    <property type="term" value="P:intracellular potassium ion homeostasis"/>
    <property type="evidence" value="ECO:0007669"/>
    <property type="project" value="TreeGrafter"/>
</dbReference>
<keyword evidence="11" id="KW-0915">Sodium</keyword>
<evidence type="ECO:0000256" key="10">
    <source>
        <dbReference type="ARBA" id="ARBA00022989"/>
    </source>
</evidence>
<evidence type="ECO:0000256" key="6">
    <source>
        <dbReference type="ARBA" id="ARBA00022607"/>
    </source>
</evidence>
<dbReference type="GO" id="GO:0001671">
    <property type="term" value="F:ATPase activator activity"/>
    <property type="evidence" value="ECO:0007669"/>
    <property type="project" value="TreeGrafter"/>
</dbReference>
<evidence type="ECO:0000256" key="3">
    <source>
        <dbReference type="ARBA" id="ARBA00022448"/>
    </source>
</evidence>
<dbReference type="OMA" id="YENQFPQ"/>
<organism evidence="19 20">
    <name type="scientific">Drosophila navojoa</name>
    <name type="common">Fruit fly</name>
    <dbReference type="NCBI Taxonomy" id="7232"/>
    <lineage>
        <taxon>Eukaryota</taxon>
        <taxon>Metazoa</taxon>
        <taxon>Ecdysozoa</taxon>
        <taxon>Arthropoda</taxon>
        <taxon>Hexapoda</taxon>
        <taxon>Insecta</taxon>
        <taxon>Pterygota</taxon>
        <taxon>Neoptera</taxon>
        <taxon>Endopterygota</taxon>
        <taxon>Diptera</taxon>
        <taxon>Brachycera</taxon>
        <taxon>Muscomorpha</taxon>
        <taxon>Ephydroidea</taxon>
        <taxon>Drosophilidae</taxon>
        <taxon>Drosophila</taxon>
    </lineage>
</organism>
<dbReference type="FunFam" id="2.60.40.1660:FF:000004">
    <property type="entry name" value="sodium/potassium-transporting ATPase subunit beta-2"/>
    <property type="match status" value="1"/>
</dbReference>
<keyword evidence="20" id="KW-1185">Reference proteome</keyword>
<dbReference type="Pfam" id="PF00287">
    <property type="entry name" value="Na_K-ATPase"/>
    <property type="match status" value="1"/>
</dbReference>
<keyword evidence="3" id="KW-0813">Transport</keyword>
<name>A0A484BA34_DRONA</name>